<dbReference type="GO" id="GO:0009307">
    <property type="term" value="P:DNA restriction-modification system"/>
    <property type="evidence" value="ECO:0007669"/>
    <property type="project" value="UniProtKB-KW"/>
</dbReference>
<name>A0A437S9I8_9FIRM</name>
<evidence type="ECO:0000256" key="3">
    <source>
        <dbReference type="ARBA" id="ARBA00023125"/>
    </source>
</evidence>
<keyword evidence="2" id="KW-0680">Restriction system</keyword>
<organism evidence="5 6">
    <name type="scientific">Anaerosphaera multitolerans</name>
    <dbReference type="NCBI Taxonomy" id="2487351"/>
    <lineage>
        <taxon>Bacteria</taxon>
        <taxon>Bacillati</taxon>
        <taxon>Bacillota</taxon>
        <taxon>Tissierellia</taxon>
        <taxon>Tissierellales</taxon>
        <taxon>Peptoniphilaceae</taxon>
        <taxon>Anaerosphaera</taxon>
    </lineage>
</organism>
<proteinExistence type="inferred from homology"/>
<dbReference type="OrthoDB" id="9811611at2"/>
<dbReference type="InterPro" id="IPR000055">
    <property type="entry name" value="Restrct_endonuc_typeI_TRD"/>
</dbReference>
<dbReference type="AlphaFoldDB" id="A0A437S9I8"/>
<dbReference type="CDD" id="cd17262">
    <property type="entry name" value="RMtype1_S_Aco12261I-TRD2-CR2"/>
    <property type="match status" value="1"/>
</dbReference>
<evidence type="ECO:0000313" key="6">
    <source>
        <dbReference type="Proteomes" id="UP000288812"/>
    </source>
</evidence>
<accession>A0A437S9I8</accession>
<keyword evidence="3" id="KW-0238">DNA-binding</keyword>
<protein>
    <recommendedName>
        <fullName evidence="4">Type I restriction modification DNA specificity domain-containing protein</fullName>
    </recommendedName>
</protein>
<evidence type="ECO:0000256" key="2">
    <source>
        <dbReference type="ARBA" id="ARBA00022747"/>
    </source>
</evidence>
<dbReference type="EMBL" id="RLIH01000001">
    <property type="protein sequence ID" value="RVU55803.1"/>
    <property type="molecule type" value="Genomic_DNA"/>
</dbReference>
<dbReference type="Pfam" id="PF01420">
    <property type="entry name" value="Methylase_S"/>
    <property type="match status" value="1"/>
</dbReference>
<dbReference type="Gene3D" id="3.90.220.20">
    <property type="entry name" value="DNA methylase specificity domains"/>
    <property type="match status" value="1"/>
</dbReference>
<dbReference type="Proteomes" id="UP000288812">
    <property type="component" value="Unassembled WGS sequence"/>
</dbReference>
<keyword evidence="6" id="KW-1185">Reference proteome</keyword>
<dbReference type="RefSeq" id="WP_127722870.1">
    <property type="nucleotide sequence ID" value="NZ_RLIH01000001.1"/>
</dbReference>
<evidence type="ECO:0000313" key="5">
    <source>
        <dbReference type="EMBL" id="RVU55803.1"/>
    </source>
</evidence>
<evidence type="ECO:0000256" key="1">
    <source>
        <dbReference type="ARBA" id="ARBA00010923"/>
    </source>
</evidence>
<reference evidence="5 6" key="1">
    <citation type="submission" date="2018-11" db="EMBL/GenBank/DDBJ databases">
        <title>Genome sequencing and assembly of Anaerosphaera sp. nov., GS7-6-2.</title>
        <authorList>
            <person name="Rettenmaier R."/>
            <person name="Liebl W."/>
            <person name="Zverlov V."/>
        </authorList>
    </citation>
    <scope>NUCLEOTIDE SEQUENCE [LARGE SCALE GENOMIC DNA]</scope>
    <source>
        <strain evidence="5 6">GS7-6-2</strain>
    </source>
</reference>
<dbReference type="GO" id="GO:0003677">
    <property type="term" value="F:DNA binding"/>
    <property type="evidence" value="ECO:0007669"/>
    <property type="project" value="UniProtKB-KW"/>
</dbReference>
<gene>
    <name evidence="5" type="ORF">EF514_00900</name>
</gene>
<evidence type="ECO:0000259" key="4">
    <source>
        <dbReference type="Pfam" id="PF01420"/>
    </source>
</evidence>
<sequence length="208" mass="23649">MLKTPLKSSLVNFKSQFIEMFGNPNKITNSSRLEEAFEIRNDLRKPLNDAVRSKMHTGELYPYYGANGQVDSINEYLMDCTALCLAEDCGAYGAGESTSYIIKGKSWVNNHAHVLIPLDCCDIEFANTYFKILDMTKFVTGTTRLKLTQGKMKEIPFLLPPLSDQKKFAAFVRQSDKSKFVSDTEVRDFRLLSNLIRNYNNMNVKDGN</sequence>
<dbReference type="InterPro" id="IPR044946">
    <property type="entry name" value="Restrct_endonuc_typeI_TRD_sf"/>
</dbReference>
<comment type="caution">
    <text evidence="5">The sequence shown here is derived from an EMBL/GenBank/DDBJ whole genome shotgun (WGS) entry which is preliminary data.</text>
</comment>
<comment type="similarity">
    <text evidence="1">Belongs to the type-I restriction system S methylase family.</text>
</comment>
<dbReference type="SUPFAM" id="SSF116734">
    <property type="entry name" value="DNA methylase specificity domain"/>
    <property type="match status" value="1"/>
</dbReference>
<feature type="domain" description="Type I restriction modification DNA specificity" evidence="4">
    <location>
        <begin position="31"/>
        <end position="177"/>
    </location>
</feature>